<dbReference type="RefSeq" id="WP_013578925.1">
    <property type="nucleotide sequence ID" value="NC_015064.1"/>
</dbReference>
<dbReference type="InterPro" id="IPR050428">
    <property type="entry name" value="TCS_sensor_his_kinase"/>
</dbReference>
<dbReference type="KEGG" id="acm:AciX9_0525"/>
<dbReference type="AlphaFoldDB" id="E8WYJ9"/>
<dbReference type="PROSITE" id="PS50109">
    <property type="entry name" value="HIS_KIN"/>
    <property type="match status" value="1"/>
</dbReference>
<evidence type="ECO:0000256" key="2">
    <source>
        <dbReference type="ARBA" id="ARBA00004370"/>
    </source>
</evidence>
<gene>
    <name evidence="14" type="ordered locus">AciX9_0525</name>
</gene>
<evidence type="ECO:0000259" key="12">
    <source>
        <dbReference type="PROSITE" id="PS50109"/>
    </source>
</evidence>
<keyword evidence="8 11" id="KW-1133">Transmembrane helix</keyword>
<dbReference type="InterPro" id="IPR003660">
    <property type="entry name" value="HAMP_dom"/>
</dbReference>
<evidence type="ECO:0000256" key="11">
    <source>
        <dbReference type="SAM" id="Phobius"/>
    </source>
</evidence>
<evidence type="ECO:0000256" key="7">
    <source>
        <dbReference type="ARBA" id="ARBA00022777"/>
    </source>
</evidence>
<dbReference type="SUPFAM" id="SSF47384">
    <property type="entry name" value="Homodimeric domain of signal transducing histidine kinase"/>
    <property type="match status" value="1"/>
</dbReference>
<dbReference type="STRING" id="1198114.AciX9_0525"/>
<organism evidence="15">
    <name type="scientific">Granulicella tundricola (strain ATCC BAA-1859 / DSM 23138 / MP5ACTX9)</name>
    <dbReference type="NCBI Taxonomy" id="1198114"/>
    <lineage>
        <taxon>Bacteria</taxon>
        <taxon>Pseudomonadati</taxon>
        <taxon>Acidobacteriota</taxon>
        <taxon>Terriglobia</taxon>
        <taxon>Terriglobales</taxon>
        <taxon>Acidobacteriaceae</taxon>
        <taxon>Granulicella</taxon>
    </lineage>
</organism>
<dbReference type="Pfam" id="PF00512">
    <property type="entry name" value="HisKA"/>
    <property type="match status" value="1"/>
</dbReference>
<feature type="domain" description="HAMP" evidence="13">
    <location>
        <begin position="186"/>
        <end position="240"/>
    </location>
</feature>
<dbReference type="Gene3D" id="3.30.565.10">
    <property type="entry name" value="Histidine kinase-like ATPase, C-terminal domain"/>
    <property type="match status" value="1"/>
</dbReference>
<comment type="catalytic activity">
    <reaction evidence="1">
        <text>ATP + protein L-histidine = ADP + protein N-phospho-L-histidine.</text>
        <dbReference type="EC" id="2.7.13.3"/>
    </reaction>
</comment>
<dbReference type="SUPFAM" id="SSF55874">
    <property type="entry name" value="ATPase domain of HSP90 chaperone/DNA topoisomerase II/histidine kinase"/>
    <property type="match status" value="1"/>
</dbReference>
<keyword evidence="10 11" id="KW-0472">Membrane</keyword>
<dbReference type="EC" id="2.7.13.3" evidence="3"/>
<dbReference type="PaxDb" id="1198114-AciX9_0525"/>
<dbReference type="PANTHER" id="PTHR45436:SF5">
    <property type="entry name" value="SENSOR HISTIDINE KINASE TRCS"/>
    <property type="match status" value="1"/>
</dbReference>
<evidence type="ECO:0000313" key="15">
    <source>
        <dbReference type="Proteomes" id="UP000000343"/>
    </source>
</evidence>
<evidence type="ECO:0000256" key="1">
    <source>
        <dbReference type="ARBA" id="ARBA00000085"/>
    </source>
</evidence>
<evidence type="ECO:0000259" key="13">
    <source>
        <dbReference type="PROSITE" id="PS50885"/>
    </source>
</evidence>
<dbReference type="EMBL" id="CP002480">
    <property type="protein sequence ID" value="ADW67597.1"/>
    <property type="molecule type" value="Genomic_DNA"/>
</dbReference>
<dbReference type="InterPro" id="IPR004358">
    <property type="entry name" value="Sig_transdc_His_kin-like_C"/>
</dbReference>
<protein>
    <recommendedName>
        <fullName evidence="3">histidine kinase</fullName>
        <ecNumber evidence="3">2.7.13.3</ecNumber>
    </recommendedName>
</protein>
<dbReference type="OrthoDB" id="9813151at2"/>
<dbReference type="PANTHER" id="PTHR45436">
    <property type="entry name" value="SENSOR HISTIDINE KINASE YKOH"/>
    <property type="match status" value="1"/>
</dbReference>
<dbReference type="Gene3D" id="1.10.287.130">
    <property type="match status" value="1"/>
</dbReference>
<dbReference type="HOGENOM" id="CLU_000445_89_6_0"/>
<dbReference type="InterPro" id="IPR005467">
    <property type="entry name" value="His_kinase_dom"/>
</dbReference>
<dbReference type="SMART" id="SM00387">
    <property type="entry name" value="HATPase_c"/>
    <property type="match status" value="1"/>
</dbReference>
<evidence type="ECO:0000256" key="3">
    <source>
        <dbReference type="ARBA" id="ARBA00012438"/>
    </source>
</evidence>
<keyword evidence="7 14" id="KW-0418">Kinase</keyword>
<dbReference type="InterPro" id="IPR003594">
    <property type="entry name" value="HATPase_dom"/>
</dbReference>
<keyword evidence="5" id="KW-0808">Transferase</keyword>
<reference evidence="15" key="1">
    <citation type="submission" date="2011-01" db="EMBL/GenBank/DDBJ databases">
        <title>Complete sequence of chromosome of Acidobacterium sp. MP5ACTX9.</title>
        <authorList>
            <consortium name="US DOE Joint Genome Institute"/>
            <person name="Lucas S."/>
            <person name="Copeland A."/>
            <person name="Lapidus A."/>
            <person name="Cheng J.-F."/>
            <person name="Goodwin L."/>
            <person name="Pitluck S."/>
            <person name="Teshima H."/>
            <person name="Detter J.C."/>
            <person name="Han C."/>
            <person name="Tapia R."/>
            <person name="Land M."/>
            <person name="Hauser L."/>
            <person name="Kyrpides N."/>
            <person name="Ivanova N."/>
            <person name="Ovchinnikova G."/>
            <person name="Pagani I."/>
            <person name="Rawat S.R."/>
            <person name="Mannisto M."/>
            <person name="Haggblom M.M."/>
            <person name="Woyke T."/>
        </authorList>
    </citation>
    <scope>NUCLEOTIDE SEQUENCE [LARGE SCALE GENOMIC DNA]</scope>
    <source>
        <strain evidence="15">MP5ACTX9</strain>
    </source>
</reference>
<evidence type="ECO:0000256" key="8">
    <source>
        <dbReference type="ARBA" id="ARBA00022989"/>
    </source>
</evidence>
<evidence type="ECO:0000256" key="5">
    <source>
        <dbReference type="ARBA" id="ARBA00022679"/>
    </source>
</evidence>
<dbReference type="InterPro" id="IPR036097">
    <property type="entry name" value="HisK_dim/P_sf"/>
</dbReference>
<dbReference type="GO" id="GO:0000155">
    <property type="term" value="F:phosphorelay sensor kinase activity"/>
    <property type="evidence" value="ECO:0007669"/>
    <property type="project" value="InterPro"/>
</dbReference>
<name>E8WYJ9_GRATM</name>
<dbReference type="Proteomes" id="UP000000343">
    <property type="component" value="Chromosome"/>
</dbReference>
<feature type="transmembrane region" description="Helical" evidence="11">
    <location>
        <begin position="12"/>
        <end position="31"/>
    </location>
</feature>
<evidence type="ECO:0000256" key="4">
    <source>
        <dbReference type="ARBA" id="ARBA00022553"/>
    </source>
</evidence>
<dbReference type="PROSITE" id="PS50885">
    <property type="entry name" value="HAMP"/>
    <property type="match status" value="1"/>
</dbReference>
<dbReference type="PRINTS" id="PR00344">
    <property type="entry name" value="BCTRLSENSOR"/>
</dbReference>
<evidence type="ECO:0000256" key="10">
    <source>
        <dbReference type="ARBA" id="ARBA00023136"/>
    </source>
</evidence>
<keyword evidence="9" id="KW-0902">Two-component regulatory system</keyword>
<feature type="domain" description="Histidine kinase" evidence="12">
    <location>
        <begin position="248"/>
        <end position="462"/>
    </location>
</feature>
<evidence type="ECO:0000313" key="14">
    <source>
        <dbReference type="EMBL" id="ADW67597.1"/>
    </source>
</evidence>
<accession>E8WYJ9</accession>
<dbReference type="CDD" id="cd00082">
    <property type="entry name" value="HisKA"/>
    <property type="match status" value="1"/>
</dbReference>
<dbReference type="GO" id="GO:0005886">
    <property type="term" value="C:plasma membrane"/>
    <property type="evidence" value="ECO:0007669"/>
    <property type="project" value="TreeGrafter"/>
</dbReference>
<proteinExistence type="predicted"/>
<dbReference type="InterPro" id="IPR036890">
    <property type="entry name" value="HATPase_C_sf"/>
</dbReference>
<keyword evidence="4" id="KW-0597">Phosphoprotein</keyword>
<sequence>MLSPHSLVRQTILVVLGAELLCVLAFSVTALEHERHTRRHAFDAMLKGRSDSVLATIQDAEDPADPLRMDDSEVHPQAGDAYAVYNLDGGLVSSSPNAPSALIQRKADGFSDEIVHGHPYRILQRSAARVLDRSDTNSPVVRRVTILYAANTEHIGHEIREAAAFYFAVSLVGFLLTTLILVVLLRRILHPIQELADKAAAVSVSAPQFEAPASALRLLELRPLAQTLTTAITGLRLALAYERNFVGDAAHELKTAVAVVRSSIQLLMLRSRSREEYARGLEVLLKDNRRVEDLVEQMLLLARMEERGREVELTDLAIPAATVVSTLTNYAEMRGVHLLLDAAGDAFTGMSPEKAEVLLSNLLTNAIQHSPHGSQVEVRCRVEDKTVLLQVEDHGAGISAAALPHVYERFYREDVSRSRETGGTGLGLAVCKSIVDGAGGSISIASTVAVGTTVTLKLRLRQPSSA</sequence>
<evidence type="ECO:0000256" key="6">
    <source>
        <dbReference type="ARBA" id="ARBA00022692"/>
    </source>
</evidence>
<comment type="subcellular location">
    <subcellularLocation>
        <location evidence="2">Membrane</location>
    </subcellularLocation>
</comment>
<dbReference type="InterPro" id="IPR003661">
    <property type="entry name" value="HisK_dim/P_dom"/>
</dbReference>
<dbReference type="SMART" id="SM00388">
    <property type="entry name" value="HisKA"/>
    <property type="match status" value="1"/>
</dbReference>
<evidence type="ECO:0000256" key="9">
    <source>
        <dbReference type="ARBA" id="ARBA00023012"/>
    </source>
</evidence>
<keyword evidence="15" id="KW-1185">Reference proteome</keyword>
<dbReference type="FunFam" id="3.30.565.10:FF:000006">
    <property type="entry name" value="Sensor histidine kinase WalK"/>
    <property type="match status" value="1"/>
</dbReference>
<feature type="transmembrane region" description="Helical" evidence="11">
    <location>
        <begin position="163"/>
        <end position="185"/>
    </location>
</feature>
<dbReference type="Pfam" id="PF02518">
    <property type="entry name" value="HATPase_c"/>
    <property type="match status" value="1"/>
</dbReference>
<keyword evidence="6 11" id="KW-0812">Transmembrane</keyword>
<dbReference type="eggNOG" id="COG5002">
    <property type="taxonomic scope" value="Bacteria"/>
</dbReference>